<protein>
    <submittedName>
        <fullName evidence="1">Uncharacterized protein</fullName>
    </submittedName>
</protein>
<dbReference type="Proteomes" id="UP000253606">
    <property type="component" value="Chromosome"/>
</dbReference>
<gene>
    <name evidence="1" type="ORF">ACPOL_5155</name>
</gene>
<evidence type="ECO:0000313" key="1">
    <source>
        <dbReference type="EMBL" id="AXC14409.1"/>
    </source>
</evidence>
<dbReference type="KEGG" id="abas:ACPOL_5155"/>
<keyword evidence="2" id="KW-1185">Reference proteome</keyword>
<dbReference type="EMBL" id="CP030840">
    <property type="protein sequence ID" value="AXC14409.1"/>
    <property type="molecule type" value="Genomic_DNA"/>
</dbReference>
<sequence length="40" mass="4213">MLFNSPIEVESSPNLLAGLLTHASTNSDGLPRILDPSGFT</sequence>
<name>A0A2Z5G619_9BACT</name>
<accession>A0A2Z5G619</accession>
<reference evidence="1 2" key="1">
    <citation type="journal article" date="2018" name="Front. Microbiol.">
        <title>Hydrolytic Capabilities as a Key to Environmental Success: Chitinolytic and Cellulolytic Acidobacteria From Acidic Sub-arctic Soils and Boreal Peatlands.</title>
        <authorList>
            <person name="Belova S.E."/>
            <person name="Ravin N.V."/>
            <person name="Pankratov T.A."/>
            <person name="Rakitin A.L."/>
            <person name="Ivanova A.A."/>
            <person name="Beletsky A.V."/>
            <person name="Mardanov A.V."/>
            <person name="Sinninghe Damste J.S."/>
            <person name="Dedysh S.N."/>
        </authorList>
    </citation>
    <scope>NUCLEOTIDE SEQUENCE [LARGE SCALE GENOMIC DNA]</scope>
    <source>
        <strain evidence="1 2">SBC82</strain>
    </source>
</reference>
<evidence type="ECO:0000313" key="2">
    <source>
        <dbReference type="Proteomes" id="UP000253606"/>
    </source>
</evidence>
<proteinExistence type="predicted"/>
<organism evidence="1 2">
    <name type="scientific">Acidisarcina polymorpha</name>
    <dbReference type="NCBI Taxonomy" id="2211140"/>
    <lineage>
        <taxon>Bacteria</taxon>
        <taxon>Pseudomonadati</taxon>
        <taxon>Acidobacteriota</taxon>
        <taxon>Terriglobia</taxon>
        <taxon>Terriglobales</taxon>
        <taxon>Acidobacteriaceae</taxon>
        <taxon>Acidisarcina</taxon>
    </lineage>
</organism>
<dbReference type="AlphaFoldDB" id="A0A2Z5G619"/>